<feature type="domain" description="Type II methyltransferase M.TaqI-like" evidence="7">
    <location>
        <begin position="109"/>
        <end position="200"/>
    </location>
</feature>
<keyword evidence="9" id="KW-1185">Reference proteome</keyword>
<keyword evidence="5" id="KW-0949">S-adenosyl-L-methionine</keyword>
<dbReference type="SUPFAM" id="SSF53335">
    <property type="entry name" value="S-adenosyl-L-methionine-dependent methyltransferases"/>
    <property type="match status" value="1"/>
</dbReference>
<evidence type="ECO:0000256" key="1">
    <source>
        <dbReference type="ARBA" id="ARBA00006594"/>
    </source>
</evidence>
<dbReference type="Gene3D" id="3.40.50.150">
    <property type="entry name" value="Vaccinia Virus protein VP39"/>
    <property type="match status" value="1"/>
</dbReference>
<accession>A0ABY4ZWV8</accession>
<evidence type="ECO:0000313" key="8">
    <source>
        <dbReference type="EMBL" id="USQ97328.1"/>
    </source>
</evidence>
<evidence type="ECO:0000259" key="7">
    <source>
        <dbReference type="Pfam" id="PF07669"/>
    </source>
</evidence>
<dbReference type="PRINTS" id="PR00507">
    <property type="entry name" value="N12N6MTFRASE"/>
</dbReference>
<dbReference type="InterPro" id="IPR050953">
    <property type="entry name" value="N4_N6_ade-DNA_methylase"/>
</dbReference>
<dbReference type="EMBL" id="CP096040">
    <property type="protein sequence ID" value="USQ97328.1"/>
    <property type="molecule type" value="Genomic_DNA"/>
</dbReference>
<keyword evidence="4" id="KW-0808">Transferase</keyword>
<evidence type="ECO:0000256" key="3">
    <source>
        <dbReference type="ARBA" id="ARBA00022603"/>
    </source>
</evidence>
<proteinExistence type="inferred from homology"/>
<dbReference type="InterPro" id="IPR011639">
    <property type="entry name" value="MethylTrfase_TaqI-like_dom"/>
</dbReference>
<evidence type="ECO:0000256" key="5">
    <source>
        <dbReference type="ARBA" id="ARBA00022691"/>
    </source>
</evidence>
<dbReference type="Pfam" id="PF07669">
    <property type="entry name" value="Eco57I"/>
    <property type="match status" value="1"/>
</dbReference>
<dbReference type="InterPro" id="IPR029063">
    <property type="entry name" value="SAM-dependent_MTases_sf"/>
</dbReference>
<gene>
    <name evidence="8" type="ORF">MZV50_07250</name>
</gene>
<dbReference type="Proteomes" id="UP001057520">
    <property type="component" value="Chromosome"/>
</dbReference>
<organism evidence="8 9">
    <name type="scientific">Caulobacter segnis</name>
    <dbReference type="NCBI Taxonomy" id="88688"/>
    <lineage>
        <taxon>Bacteria</taxon>
        <taxon>Pseudomonadati</taxon>
        <taxon>Pseudomonadota</taxon>
        <taxon>Alphaproteobacteria</taxon>
        <taxon>Caulobacterales</taxon>
        <taxon>Caulobacteraceae</taxon>
        <taxon>Caulobacter</taxon>
    </lineage>
</organism>
<name>A0ABY4ZWV8_9CAUL</name>
<evidence type="ECO:0000256" key="6">
    <source>
        <dbReference type="ARBA" id="ARBA00047942"/>
    </source>
</evidence>
<evidence type="ECO:0000313" key="9">
    <source>
        <dbReference type="Proteomes" id="UP001057520"/>
    </source>
</evidence>
<evidence type="ECO:0000256" key="4">
    <source>
        <dbReference type="ARBA" id="ARBA00022679"/>
    </source>
</evidence>
<dbReference type="EC" id="2.1.1.72" evidence="2"/>
<reference evidence="8 9" key="1">
    <citation type="submission" date="2022-04" db="EMBL/GenBank/DDBJ databases">
        <title>Genome sequence of soybean root-associated Caulobacter segnis RL271.</title>
        <authorList>
            <person name="Longley R."/>
            <person name="Bonito G."/>
            <person name="Trigodet F."/>
            <person name="Crosson S."/>
            <person name="Fiebig A."/>
        </authorList>
    </citation>
    <scope>NUCLEOTIDE SEQUENCE [LARGE SCALE GENOMIC DNA]</scope>
    <source>
        <strain evidence="8 9">RL271</strain>
    </source>
</reference>
<evidence type="ECO:0000256" key="2">
    <source>
        <dbReference type="ARBA" id="ARBA00011900"/>
    </source>
</evidence>
<sequence length="465" mass="51555">MEFGTSSDTDRARHLIPLTRDWGAWNTVSLYLDRCQVDTPDELVAATWAHVNALRTSIGKVVDFGAGDARFARHGSFKEYVGYEIDRDRCRNAALPTNARLVNDCAFSGDVEGADLCIGNPPFVRNQDLPVGWRQKASVVLKRRTGIAVSGLANAWQYFFLLSLASLREDGLCALVIPYEWVSRPSAKALRDYITAQKWNVSVYRLVDTTFDSVLTTSSITIVDKSVRDGQWRYFEETAEGDYRSLPSPSGSEQGVLGYLKRSDIVAGAPRAIRGLSPGTQKVLTLTEGERVRSGLEVGRDVVPCVTTLRQLPNEAKILDEATFRALYRNPGQKCWLIRTDDEPSRALQAYLDAVPEAEYQTSTCLERENWWKFKMPPVPALLMAMSFKGEFPKAVANTIEARAVGGVCGIYNVDPVQMQDLIGGLNGVNIRDRIVAHSNGLRKVEINQLNALFFDVFNSSTASA</sequence>
<comment type="similarity">
    <text evidence="1">Belongs to the N(4)/N(6)-methyltransferase family.</text>
</comment>
<protein>
    <recommendedName>
        <fullName evidence="2">site-specific DNA-methyltransferase (adenine-specific)</fullName>
        <ecNumber evidence="2">2.1.1.72</ecNumber>
    </recommendedName>
</protein>
<comment type="catalytic activity">
    <reaction evidence="6">
        <text>a 2'-deoxyadenosine in DNA + S-adenosyl-L-methionine = an N(6)-methyl-2'-deoxyadenosine in DNA + S-adenosyl-L-homocysteine + H(+)</text>
        <dbReference type="Rhea" id="RHEA:15197"/>
        <dbReference type="Rhea" id="RHEA-COMP:12418"/>
        <dbReference type="Rhea" id="RHEA-COMP:12419"/>
        <dbReference type="ChEBI" id="CHEBI:15378"/>
        <dbReference type="ChEBI" id="CHEBI:57856"/>
        <dbReference type="ChEBI" id="CHEBI:59789"/>
        <dbReference type="ChEBI" id="CHEBI:90615"/>
        <dbReference type="ChEBI" id="CHEBI:90616"/>
        <dbReference type="EC" id="2.1.1.72"/>
    </reaction>
</comment>
<keyword evidence="3" id="KW-0489">Methyltransferase</keyword>
<dbReference type="PANTHER" id="PTHR33841">
    <property type="entry name" value="DNA METHYLTRANSFERASE YEEA-RELATED"/>
    <property type="match status" value="1"/>
</dbReference>
<dbReference type="PANTHER" id="PTHR33841:SF5">
    <property type="entry name" value="DNA METHYLASE (MODIFICATION METHYLASE) (METHYLTRANSFERASE)-RELATED"/>
    <property type="match status" value="1"/>
</dbReference>